<evidence type="ECO:0000256" key="2">
    <source>
        <dbReference type="SAM" id="SignalP"/>
    </source>
</evidence>
<dbReference type="EMBL" id="AP023354">
    <property type="protein sequence ID" value="BCJ31651.1"/>
    <property type="molecule type" value="Genomic_DNA"/>
</dbReference>
<accession>A0A810LBL6</accession>
<dbReference type="RefSeq" id="WP_211255434.1">
    <property type="nucleotide sequence ID" value="NZ_AP023354.1"/>
</dbReference>
<dbReference type="KEGG" id="aser:Asera_57590"/>
<evidence type="ECO:0000313" key="3">
    <source>
        <dbReference type="EMBL" id="BCJ31651.1"/>
    </source>
</evidence>
<feature type="signal peptide" evidence="2">
    <location>
        <begin position="1"/>
        <end position="25"/>
    </location>
</feature>
<dbReference type="SUPFAM" id="SSF50969">
    <property type="entry name" value="YVTN repeat-like/Quinoprotein amine dehydrogenase"/>
    <property type="match status" value="1"/>
</dbReference>
<keyword evidence="2" id="KW-0732">Signal</keyword>
<dbReference type="Proteomes" id="UP000680750">
    <property type="component" value="Chromosome"/>
</dbReference>
<sequence length="472" mass="48418">MPGTNSALRARLLGVLLCLCLSAGAATATRAGATPGTARSPAAMAGGSVSDDPASWTPDVLDGSVYQVIQVGGLMYAAGSFTAEREAGSDQVRRVGSLFAFDARTGAIDTWFRPRLDGPVTALVAAPDGRSLYVAGSFRGGGSARGPYLARVDAGTGAAWPGFSPATLDGPVARLVLAGGRLIAGGSFQTVEGRPRPALASFDPASGRATDDVDLRLAVPRHTASGASSPIKVTALAVTPDQRRLIFGGDFDRVAGKARYQLAVADLGTDGARLDPWSTTRYQPQCSDHFPTYVRGIAVAPAGGWFVVAATGGGRVGKLCDAVARFELAGNGDPTWVNWTGGDTLLSAAITDAAVYVGGHQRWLDNPKGNNSAGPGAVSRPGIGAVAISDGRALAWNPRKDRGIGVFCILATDAGLWITSDTTHVHGEYHARIAFFPARSGRAATQPDPAGATSAGTDAAGPDVTRSRVARR</sequence>
<feature type="region of interest" description="Disordered" evidence="1">
    <location>
        <begin position="31"/>
        <end position="52"/>
    </location>
</feature>
<feature type="chain" id="PRO_5039312573" evidence="2">
    <location>
        <begin position="26"/>
        <end position="472"/>
    </location>
</feature>
<evidence type="ECO:0000256" key="1">
    <source>
        <dbReference type="SAM" id="MobiDB-lite"/>
    </source>
</evidence>
<keyword evidence="4" id="KW-1185">Reference proteome</keyword>
<feature type="region of interest" description="Disordered" evidence="1">
    <location>
        <begin position="441"/>
        <end position="472"/>
    </location>
</feature>
<evidence type="ECO:0000313" key="4">
    <source>
        <dbReference type="Proteomes" id="UP000680750"/>
    </source>
</evidence>
<proteinExistence type="predicted"/>
<feature type="compositionally biased region" description="Low complexity" evidence="1">
    <location>
        <begin position="448"/>
        <end position="463"/>
    </location>
</feature>
<dbReference type="InterPro" id="IPR011044">
    <property type="entry name" value="Quino_amine_DH_bsu"/>
</dbReference>
<dbReference type="AlphaFoldDB" id="A0A810LBL6"/>
<gene>
    <name evidence="3" type="ORF">Asera_57590</name>
</gene>
<reference evidence="3" key="1">
    <citation type="submission" date="2020-08" db="EMBL/GenBank/DDBJ databases">
        <title>Whole genome shotgun sequence of Actinocatenispora sera NBRC 101916.</title>
        <authorList>
            <person name="Komaki H."/>
            <person name="Tamura T."/>
        </authorList>
    </citation>
    <scope>NUCLEOTIDE SEQUENCE</scope>
    <source>
        <strain evidence="3">NBRC 101916</strain>
    </source>
</reference>
<name>A0A810LBL6_9ACTN</name>
<organism evidence="3 4">
    <name type="scientific">Actinocatenispora sera</name>
    <dbReference type="NCBI Taxonomy" id="390989"/>
    <lineage>
        <taxon>Bacteria</taxon>
        <taxon>Bacillati</taxon>
        <taxon>Actinomycetota</taxon>
        <taxon>Actinomycetes</taxon>
        <taxon>Micromonosporales</taxon>
        <taxon>Micromonosporaceae</taxon>
        <taxon>Actinocatenispora</taxon>
    </lineage>
</organism>
<protein>
    <submittedName>
        <fullName evidence="3">Uncharacterized protein</fullName>
    </submittedName>
</protein>